<evidence type="ECO:0000313" key="2">
    <source>
        <dbReference type="EMBL" id="ETW03663.1"/>
    </source>
</evidence>
<organism evidence="2">
    <name type="scientific">Aphanomyces invadans</name>
    <dbReference type="NCBI Taxonomy" id="157072"/>
    <lineage>
        <taxon>Eukaryota</taxon>
        <taxon>Sar</taxon>
        <taxon>Stramenopiles</taxon>
        <taxon>Oomycota</taxon>
        <taxon>Saprolegniomycetes</taxon>
        <taxon>Saprolegniales</taxon>
        <taxon>Verrucalvaceae</taxon>
        <taxon>Aphanomyces</taxon>
    </lineage>
</organism>
<keyword evidence="1" id="KW-0732">Signal</keyword>
<dbReference type="AlphaFoldDB" id="A0A024UDE3"/>
<gene>
    <name evidence="2" type="ORF">H310_05057</name>
</gene>
<evidence type="ECO:0008006" key="3">
    <source>
        <dbReference type="Google" id="ProtNLM"/>
    </source>
</evidence>
<accession>A0A024UDE3</accession>
<feature type="chain" id="PRO_5001535126" description="Elicitin" evidence="1">
    <location>
        <begin position="21"/>
        <end position="214"/>
    </location>
</feature>
<dbReference type="VEuPathDB" id="FungiDB:H310_05057"/>
<dbReference type="RefSeq" id="XP_008867892.1">
    <property type="nucleotide sequence ID" value="XM_008869670.1"/>
</dbReference>
<protein>
    <recommendedName>
        <fullName evidence="3">Elicitin</fullName>
    </recommendedName>
</protein>
<proteinExistence type="predicted"/>
<name>A0A024UDE3_9STRA</name>
<reference evidence="2" key="1">
    <citation type="submission" date="2013-12" db="EMBL/GenBank/DDBJ databases">
        <title>The Genome Sequence of Aphanomyces invadans NJM9701.</title>
        <authorList>
            <consortium name="The Broad Institute Genomics Platform"/>
            <person name="Russ C."/>
            <person name="Tyler B."/>
            <person name="van West P."/>
            <person name="Dieguez-Uribeondo J."/>
            <person name="Young S.K."/>
            <person name="Zeng Q."/>
            <person name="Gargeya S."/>
            <person name="Fitzgerald M."/>
            <person name="Abouelleil A."/>
            <person name="Alvarado L."/>
            <person name="Chapman S.B."/>
            <person name="Gainer-Dewar J."/>
            <person name="Goldberg J."/>
            <person name="Griggs A."/>
            <person name="Gujja S."/>
            <person name="Hansen M."/>
            <person name="Howarth C."/>
            <person name="Imamovic A."/>
            <person name="Ireland A."/>
            <person name="Larimer J."/>
            <person name="McCowan C."/>
            <person name="Murphy C."/>
            <person name="Pearson M."/>
            <person name="Poon T.W."/>
            <person name="Priest M."/>
            <person name="Roberts A."/>
            <person name="Saif S."/>
            <person name="Shea T."/>
            <person name="Sykes S."/>
            <person name="Wortman J."/>
            <person name="Nusbaum C."/>
            <person name="Birren B."/>
        </authorList>
    </citation>
    <scope>NUCLEOTIDE SEQUENCE [LARGE SCALE GENOMIC DNA]</scope>
    <source>
        <strain evidence="2">NJM9701</strain>
    </source>
</reference>
<dbReference type="GeneID" id="20082107"/>
<evidence type="ECO:0000256" key="1">
    <source>
        <dbReference type="SAM" id="SignalP"/>
    </source>
</evidence>
<feature type="signal peptide" evidence="1">
    <location>
        <begin position="1"/>
        <end position="20"/>
    </location>
</feature>
<sequence>MHLSLVVALFVAALTGCAHAEMVETKPLTPCNDTEQELIEAALKDGLIAPPQCQDLWADATANFSSPVDKWDQISMNDTLFFQVCSVPACKSVLEPWALLPNCDALIDITSKEIANLHDMAIQTAALCEAVLSEYDEDAPSDASLPPKSTFFRTAPPPSTIAATLPITKRPTTPRPTLSGPYPTVTSRSSRSFPLSSAVVMLFIMVSLVCMSLQ</sequence>
<dbReference type="EMBL" id="KI913959">
    <property type="protein sequence ID" value="ETW03663.1"/>
    <property type="molecule type" value="Genomic_DNA"/>
</dbReference>